<dbReference type="GO" id="GO:0006633">
    <property type="term" value="P:fatty acid biosynthetic process"/>
    <property type="evidence" value="ECO:0007669"/>
    <property type="project" value="InterPro"/>
</dbReference>
<dbReference type="GO" id="GO:0016790">
    <property type="term" value="F:thiolester hydrolase activity"/>
    <property type="evidence" value="ECO:0007669"/>
    <property type="project" value="InterPro"/>
</dbReference>
<dbReference type="Pfam" id="PF01643">
    <property type="entry name" value="Acyl-ACP_TE"/>
    <property type="match status" value="1"/>
</dbReference>
<reference evidence="2 3" key="1">
    <citation type="submission" date="2019-01" db="EMBL/GenBank/DDBJ databases">
        <authorList>
            <person name="Chen W.-M."/>
        </authorList>
    </citation>
    <scope>NUCLEOTIDE SEQUENCE [LARGE SCALE GENOMIC DNA]</scope>
    <source>
        <strain evidence="2 3">CCP-7</strain>
    </source>
</reference>
<evidence type="ECO:0000313" key="3">
    <source>
        <dbReference type="Proteomes" id="UP000282971"/>
    </source>
</evidence>
<dbReference type="InterPro" id="IPR029069">
    <property type="entry name" value="HotDog_dom_sf"/>
</dbReference>
<keyword evidence="3" id="KW-1185">Reference proteome</keyword>
<organism evidence="2 3">
    <name type="scientific">Sphingomonas crocodyli</name>
    <dbReference type="NCBI Taxonomy" id="1979270"/>
    <lineage>
        <taxon>Bacteria</taxon>
        <taxon>Pseudomonadati</taxon>
        <taxon>Pseudomonadota</taxon>
        <taxon>Alphaproteobacteria</taxon>
        <taxon>Sphingomonadales</taxon>
        <taxon>Sphingomonadaceae</taxon>
        <taxon>Sphingomonas</taxon>
    </lineage>
</organism>
<dbReference type="Proteomes" id="UP000282971">
    <property type="component" value="Unassembled WGS sequence"/>
</dbReference>
<evidence type="ECO:0000313" key="2">
    <source>
        <dbReference type="EMBL" id="RVT91355.1"/>
    </source>
</evidence>
<dbReference type="AlphaFoldDB" id="A0A437M194"/>
<dbReference type="SUPFAM" id="SSF54637">
    <property type="entry name" value="Thioesterase/thiol ester dehydrase-isomerase"/>
    <property type="match status" value="1"/>
</dbReference>
<dbReference type="EMBL" id="SACN01000002">
    <property type="protein sequence ID" value="RVT91355.1"/>
    <property type="molecule type" value="Genomic_DNA"/>
</dbReference>
<protein>
    <submittedName>
        <fullName evidence="2">Acyl-CoA thioesterase</fullName>
    </submittedName>
</protein>
<dbReference type="CDD" id="cd00586">
    <property type="entry name" value="4HBT"/>
    <property type="match status" value="1"/>
</dbReference>
<evidence type="ECO:0000259" key="1">
    <source>
        <dbReference type="Pfam" id="PF01643"/>
    </source>
</evidence>
<sequence>MDWDFSTRRLGFRPDGTPIAGGIAPDRRFRATFRVEPQHIDEMGHVNNAVWLLWLQDIAAAHWYAAARDEDRDRLVGIVLKHEIDYRANVGVGAEIIVETWIDGLPQGLRCTRMARFTDATGKLLVSTTSQWGMLDRETGRLARIGADVVTPFLPLAGAGDPS</sequence>
<dbReference type="OrthoDB" id="9801517at2"/>
<gene>
    <name evidence="2" type="ORF">EOD43_17385</name>
</gene>
<proteinExistence type="predicted"/>
<accession>A0A437M194</accession>
<dbReference type="Gene3D" id="3.10.129.10">
    <property type="entry name" value="Hotdog Thioesterase"/>
    <property type="match status" value="1"/>
</dbReference>
<comment type="caution">
    <text evidence="2">The sequence shown here is derived from an EMBL/GenBank/DDBJ whole genome shotgun (WGS) entry which is preliminary data.</text>
</comment>
<dbReference type="InterPro" id="IPR002864">
    <property type="entry name" value="Acyl-ACP_thioesterase_NHD"/>
</dbReference>
<name>A0A437M194_9SPHN</name>
<feature type="domain" description="Acyl-ACP thioesterase N-terminal hotdog" evidence="1">
    <location>
        <begin position="28"/>
        <end position="152"/>
    </location>
</feature>